<dbReference type="EMBL" id="RPFZ01000001">
    <property type="protein sequence ID" value="RPF71767.1"/>
    <property type="molecule type" value="Genomic_DNA"/>
</dbReference>
<dbReference type="InterPro" id="IPR014747">
    <property type="entry name" value="Bac_photo_RC_H_C"/>
</dbReference>
<evidence type="ECO:0000256" key="1">
    <source>
        <dbReference type="SAM" id="MobiDB-lite"/>
    </source>
</evidence>
<keyword evidence="5" id="KW-1185">Reference proteome</keyword>
<evidence type="ECO:0000313" key="4">
    <source>
        <dbReference type="EMBL" id="RPF71767.1"/>
    </source>
</evidence>
<dbReference type="RefSeq" id="WP_123880519.1">
    <property type="nucleotide sequence ID" value="NZ_RPFZ01000001.1"/>
</dbReference>
<keyword evidence="2" id="KW-0812">Transmembrane</keyword>
<dbReference type="Pfam" id="PF03967">
    <property type="entry name" value="PRCH"/>
    <property type="match status" value="1"/>
</dbReference>
<evidence type="ECO:0000259" key="3">
    <source>
        <dbReference type="Pfam" id="PF03967"/>
    </source>
</evidence>
<keyword evidence="2" id="KW-0472">Membrane</keyword>
<name>A0A3N5CT02_9SPHN</name>
<feature type="region of interest" description="Disordered" evidence="1">
    <location>
        <begin position="208"/>
        <end position="230"/>
    </location>
</feature>
<proteinExistence type="predicted"/>
<dbReference type="Proteomes" id="UP000275232">
    <property type="component" value="Unassembled WGS sequence"/>
</dbReference>
<feature type="domain" description="Photosynthetic reaction centre H subunit N-terminal" evidence="3">
    <location>
        <begin position="17"/>
        <end position="147"/>
    </location>
</feature>
<protein>
    <recommendedName>
        <fullName evidence="3">Photosynthetic reaction centre H subunit N-terminal domain-containing protein</fullName>
    </recommendedName>
</protein>
<feature type="compositionally biased region" description="Basic and acidic residues" evidence="1">
    <location>
        <begin position="297"/>
        <end position="318"/>
    </location>
</feature>
<gene>
    <name evidence="4" type="ORF">EG799_09165</name>
</gene>
<dbReference type="GO" id="GO:0030077">
    <property type="term" value="C:plasma membrane light-harvesting complex"/>
    <property type="evidence" value="ECO:0007669"/>
    <property type="project" value="InterPro"/>
</dbReference>
<evidence type="ECO:0000256" key="2">
    <source>
        <dbReference type="SAM" id="Phobius"/>
    </source>
</evidence>
<dbReference type="Gene3D" id="3.90.50.10">
    <property type="entry name" value="Photosynthetic Reaction Center, subunit H, domain 2"/>
    <property type="match status" value="2"/>
</dbReference>
<dbReference type="InterPro" id="IPR005652">
    <property type="entry name" value="Photo_RC_H"/>
</dbReference>
<dbReference type="SUPFAM" id="SSF50346">
    <property type="entry name" value="PRC-barrel domain"/>
    <property type="match status" value="2"/>
</dbReference>
<dbReference type="NCBIfam" id="TIGR01150">
    <property type="entry name" value="puhA"/>
    <property type="match status" value="1"/>
</dbReference>
<feature type="transmembrane region" description="Helical" evidence="2">
    <location>
        <begin position="22"/>
        <end position="41"/>
    </location>
</feature>
<dbReference type="GO" id="GO:0019684">
    <property type="term" value="P:photosynthesis, light reaction"/>
    <property type="evidence" value="ECO:0007669"/>
    <property type="project" value="InterPro"/>
</dbReference>
<dbReference type="SUPFAM" id="SSF81490">
    <property type="entry name" value="Photosystem II reaction centre subunit H, transmembrane region"/>
    <property type="match status" value="1"/>
</dbReference>
<dbReference type="Gene3D" id="4.10.540.10">
    <property type="entry name" value="Photosynthetic reaction centre, H subunit, N-terminal domain"/>
    <property type="match status" value="1"/>
</dbReference>
<feature type="compositionally biased region" description="Basic and acidic residues" evidence="1">
    <location>
        <begin position="208"/>
        <end position="222"/>
    </location>
</feature>
<evidence type="ECO:0000313" key="5">
    <source>
        <dbReference type="Proteomes" id="UP000275232"/>
    </source>
</evidence>
<dbReference type="InterPro" id="IPR037097">
    <property type="entry name" value="Photo_RC_H_N_sf"/>
</dbReference>
<dbReference type="OrthoDB" id="8557487at2"/>
<feature type="region of interest" description="Disordered" evidence="1">
    <location>
        <begin position="252"/>
        <end position="325"/>
    </location>
</feature>
<keyword evidence="2" id="KW-1133">Transmembrane helix</keyword>
<accession>A0A3N5CT02</accession>
<dbReference type="InterPro" id="IPR011033">
    <property type="entry name" value="PRC_barrel-like_sf"/>
</dbReference>
<dbReference type="AlphaFoldDB" id="A0A3N5CT02"/>
<reference evidence="4 5" key="1">
    <citation type="submission" date="2018-11" db="EMBL/GenBank/DDBJ databases">
        <title>Erythrobacter spongiae sp. nov., isolated from a marine sponge.</title>
        <authorList>
            <person name="Zhuang L."/>
            <person name="Luo L."/>
        </authorList>
    </citation>
    <scope>NUCLEOTIDE SEQUENCE [LARGE SCALE GENOMIC DNA]</scope>
    <source>
        <strain evidence="4 5">HN-E23</strain>
    </source>
</reference>
<sequence length="392" mass="43348">MTQGLEARGAFTAGGYFSGFDLPLLLVILFFVFFLCLVYYLRREDKREGYPLVANPRDRERPRVSIEGFPAVPPPKRFIQPHGRPDVYVPRNDSPRQISGEFVGGIGGPFVPAGDPLLAGVGAGAWQERIDEPDLSFDGKPVIRPMRWGNDFRVARLDMDPRGLPLVGLDHTVAGEVVDIWFDRSEHHGRFLEVQLASDIASQRTVDDPRYIRADDEDRQGREPVAAVVTREHIETPTAVVETVEVDVLYAGTDNGSRNPADHVLDDDEMRDDDRNDDGSVDPAGSGEGNQAGVQEAIREGHDPSESKGGDEYREERLTPPPSGRILVPMEFVAIDTRNRRVRTAALTGAQLANVPGRKSDTMITALEEQLVRAYYGGGLRFATPQRAEPLL</sequence>
<comment type="caution">
    <text evidence="4">The sequence shown here is derived from an EMBL/GenBank/DDBJ whole genome shotgun (WGS) entry which is preliminary data.</text>
</comment>
<dbReference type="InterPro" id="IPR015810">
    <property type="entry name" value="Photo_RC_H_N"/>
</dbReference>
<organism evidence="4 5">
    <name type="scientific">Aurantiacibacter spongiae</name>
    <dbReference type="NCBI Taxonomy" id="2488860"/>
    <lineage>
        <taxon>Bacteria</taxon>
        <taxon>Pseudomonadati</taxon>
        <taxon>Pseudomonadota</taxon>
        <taxon>Alphaproteobacteria</taxon>
        <taxon>Sphingomonadales</taxon>
        <taxon>Erythrobacteraceae</taxon>
        <taxon>Aurantiacibacter</taxon>
    </lineage>
</organism>